<protein>
    <recommendedName>
        <fullName evidence="2">Reverse transcriptase domain-containing protein</fullName>
    </recommendedName>
</protein>
<evidence type="ECO:0000256" key="1">
    <source>
        <dbReference type="ARBA" id="ARBA00034120"/>
    </source>
</evidence>
<accession>A0ABW4Z7F1</accession>
<dbReference type="PROSITE" id="PS50878">
    <property type="entry name" value="RT_POL"/>
    <property type="match status" value="1"/>
</dbReference>
<evidence type="ECO:0000259" key="2">
    <source>
        <dbReference type="PROSITE" id="PS50878"/>
    </source>
</evidence>
<feature type="domain" description="Reverse transcriptase" evidence="2">
    <location>
        <begin position="108"/>
        <end position="434"/>
    </location>
</feature>
<dbReference type="SUPFAM" id="SSF56672">
    <property type="entry name" value="DNA/RNA polymerases"/>
    <property type="match status" value="1"/>
</dbReference>
<gene>
    <name evidence="3" type="ORF">ACFSW8_03155</name>
</gene>
<dbReference type="PANTHER" id="PTHR34047:SF8">
    <property type="entry name" value="PROTEIN YKFC"/>
    <property type="match status" value="1"/>
</dbReference>
<dbReference type="InterPro" id="IPR043502">
    <property type="entry name" value="DNA/RNA_pol_sf"/>
</dbReference>
<sequence length="594" mass="70270">MPTFESYFDEEKILEVLCRYRVSKAQVFHEKRFHRKITHQDKPEKPPLFYKYFPPRREWHKFRPKRRQRAGTHDHTLFSLLRTINWHKRKNSTQPWLQDLDNLISNIRRRVLSEHDFYFSSPKIRPELKKGNIYRAISSLANIEDKVIDNLNAKYLRETLDPTFESCAVAFRGGASKHLNRNHAINQIVTFHQNNNQSPIYVTECDIRGFFDCVHHSVAKQALHRAEQLLKVRCPNVHLSMRSKEIFFAYLANYTFSKDVKQREHALKKMENNPEAIYKWPVEQDTDSPGPYYLKYFHKKPSQAQIGIPQGGAHSCLIANLLLDLADKEVVLSLAREQEQTLYLRFCDDIVIFTQTKESAERSFNAYTSSLEHLKLPFHKATNLNGYRKSSCSVKDERPRRAFFENSKTKVAFQWFYPHDYNHFPWVQFLGYQIHFNGKFRVRPSSIKKHKNKSIKLFKDLQDELLNNRRKISNKRVIYRFNCKVWAFTSGRVNIKTKHFTPLPMCWCNGFLQLAHHEYDKTQIASLDRHTGMLNRRLYRFLNRIGNQGGRSSNQDMEGNSEHLDFFGAPFSHQRQFSLETSQDDTLPEESNSI</sequence>
<evidence type="ECO:0000313" key="3">
    <source>
        <dbReference type="EMBL" id="MFD2157893.1"/>
    </source>
</evidence>
<dbReference type="InterPro" id="IPR000477">
    <property type="entry name" value="RT_dom"/>
</dbReference>
<reference evidence="4" key="1">
    <citation type="journal article" date="2019" name="Int. J. Syst. Evol. Microbiol.">
        <title>The Global Catalogue of Microorganisms (GCM) 10K type strain sequencing project: providing services to taxonomists for standard genome sequencing and annotation.</title>
        <authorList>
            <consortium name="The Broad Institute Genomics Platform"/>
            <consortium name="The Broad Institute Genome Sequencing Center for Infectious Disease"/>
            <person name="Wu L."/>
            <person name="Ma J."/>
        </authorList>
    </citation>
    <scope>NUCLEOTIDE SEQUENCE [LARGE SCALE GENOMIC DNA]</scope>
    <source>
        <strain evidence="4">CCUG 57942</strain>
    </source>
</reference>
<keyword evidence="4" id="KW-1185">Reference proteome</keyword>
<dbReference type="PANTHER" id="PTHR34047">
    <property type="entry name" value="NUCLEAR INTRON MATURASE 1, MITOCHONDRIAL-RELATED"/>
    <property type="match status" value="1"/>
</dbReference>
<dbReference type="EMBL" id="JBHUJB010000015">
    <property type="protein sequence ID" value="MFD2157893.1"/>
    <property type="molecule type" value="Genomic_DNA"/>
</dbReference>
<dbReference type="RefSeq" id="WP_377177417.1">
    <property type="nucleotide sequence ID" value="NZ_JBHUJB010000015.1"/>
</dbReference>
<dbReference type="Proteomes" id="UP001597389">
    <property type="component" value="Unassembled WGS sequence"/>
</dbReference>
<evidence type="ECO:0000313" key="4">
    <source>
        <dbReference type="Proteomes" id="UP001597389"/>
    </source>
</evidence>
<proteinExistence type="inferred from homology"/>
<organism evidence="3 4">
    <name type="scientific">Rubritalea tangerina</name>
    <dbReference type="NCBI Taxonomy" id="430798"/>
    <lineage>
        <taxon>Bacteria</taxon>
        <taxon>Pseudomonadati</taxon>
        <taxon>Verrucomicrobiota</taxon>
        <taxon>Verrucomicrobiia</taxon>
        <taxon>Verrucomicrobiales</taxon>
        <taxon>Rubritaleaceae</taxon>
        <taxon>Rubritalea</taxon>
    </lineage>
</organism>
<dbReference type="InterPro" id="IPR051083">
    <property type="entry name" value="GrpII_Intron_Splice-Mob/Def"/>
</dbReference>
<comment type="caution">
    <text evidence="3">The sequence shown here is derived from an EMBL/GenBank/DDBJ whole genome shotgun (WGS) entry which is preliminary data.</text>
</comment>
<name>A0ABW4Z7F1_9BACT</name>
<comment type="similarity">
    <text evidence="1">Belongs to the bacterial reverse transcriptase family.</text>
</comment>